<proteinExistence type="predicted"/>
<reference evidence="3" key="1">
    <citation type="submission" date="2017-09" db="EMBL/GenBank/DDBJ databases">
        <title>Luteimonas liuhanmingii sp.nov., isolated from the intestinal contents of Tibetan Plateau Pika in Yushu, Qinghai Province, China.</title>
        <authorList>
            <person name="Gui Z."/>
        </authorList>
    </citation>
    <scope>NUCLEOTIDE SEQUENCE [LARGE SCALE GENOMIC DNA]</scope>
    <source>
        <strain evidence="3">100111</strain>
    </source>
</reference>
<dbReference type="Proteomes" id="UP000218968">
    <property type="component" value="Chromosome"/>
</dbReference>
<keyword evidence="1" id="KW-0812">Transmembrane</keyword>
<name>A0A290XGW6_9GAMM</name>
<keyword evidence="1" id="KW-1133">Transmembrane helix</keyword>
<dbReference type="KEGG" id="lum:CNR27_14040"/>
<sequence>MDGTMDRSQMEDFIANAALLAAHLTQQCERAAAEQRDAAGALHGAAMDIEQRLAAGREAMLHATGAAVRDALTRQLDATTTRTDAAATRLERATESLGHLHAGLHARTRLLGGGALLALALAAVGIVGATAHLAELNLERAERASVRADVLEALQRVAIASCDSRPCIKLEAGLERWPSNEDYVYVDTRGSAQ</sequence>
<evidence type="ECO:0008006" key="4">
    <source>
        <dbReference type="Google" id="ProtNLM"/>
    </source>
</evidence>
<organism evidence="2 3">
    <name type="scientific">Luteimonas chenhongjianii</name>
    <dbReference type="NCBI Taxonomy" id="2006110"/>
    <lineage>
        <taxon>Bacteria</taxon>
        <taxon>Pseudomonadati</taxon>
        <taxon>Pseudomonadota</taxon>
        <taxon>Gammaproteobacteria</taxon>
        <taxon>Lysobacterales</taxon>
        <taxon>Lysobacteraceae</taxon>
        <taxon>Luteimonas</taxon>
    </lineage>
</organism>
<gene>
    <name evidence="2" type="ORF">CNR27_14040</name>
</gene>
<keyword evidence="1" id="KW-0472">Membrane</keyword>
<evidence type="ECO:0000313" key="3">
    <source>
        <dbReference type="Proteomes" id="UP000218968"/>
    </source>
</evidence>
<accession>A0A290XGW6</accession>
<dbReference type="EMBL" id="CP023406">
    <property type="protein sequence ID" value="ATD68412.1"/>
    <property type="molecule type" value="Genomic_DNA"/>
</dbReference>
<protein>
    <recommendedName>
        <fullName evidence="4">Relaxation protein</fullName>
    </recommendedName>
</protein>
<keyword evidence="3" id="KW-1185">Reference proteome</keyword>
<feature type="transmembrane region" description="Helical" evidence="1">
    <location>
        <begin position="110"/>
        <end position="134"/>
    </location>
</feature>
<evidence type="ECO:0000313" key="2">
    <source>
        <dbReference type="EMBL" id="ATD68412.1"/>
    </source>
</evidence>
<evidence type="ECO:0000256" key="1">
    <source>
        <dbReference type="SAM" id="Phobius"/>
    </source>
</evidence>
<dbReference type="AlphaFoldDB" id="A0A290XGW6"/>